<gene>
    <name evidence="1" type="ORF">HNQ82_002616</name>
</gene>
<evidence type="ECO:0000313" key="2">
    <source>
        <dbReference type="Proteomes" id="UP000523528"/>
    </source>
</evidence>
<proteinExistence type="predicted"/>
<evidence type="ECO:0000313" key="1">
    <source>
        <dbReference type="EMBL" id="MBB6177769.1"/>
    </source>
</evidence>
<comment type="caution">
    <text evidence="1">The sequence shown here is derived from an EMBL/GenBank/DDBJ whole genome shotgun (WGS) entry which is preliminary data.</text>
</comment>
<protein>
    <submittedName>
        <fullName evidence="1">Uncharacterized protein</fullName>
    </submittedName>
</protein>
<organism evidence="1 2">
    <name type="scientific">Anoxybacillus tengchongensis</name>
    <dbReference type="NCBI Taxonomy" id="576944"/>
    <lineage>
        <taxon>Bacteria</taxon>
        <taxon>Bacillati</taxon>
        <taxon>Bacillota</taxon>
        <taxon>Bacilli</taxon>
        <taxon>Bacillales</taxon>
        <taxon>Anoxybacillaceae</taxon>
        <taxon>Anoxybacillus</taxon>
    </lineage>
</organism>
<dbReference type="Proteomes" id="UP000523528">
    <property type="component" value="Unassembled WGS sequence"/>
</dbReference>
<dbReference type="EMBL" id="JACHES010000014">
    <property type="protein sequence ID" value="MBB6177769.1"/>
    <property type="molecule type" value="Genomic_DNA"/>
</dbReference>
<name>A0A7X0DC46_9BACL</name>
<sequence length="58" mass="6760">MRTIVANSVCASDERIQQVMNNSRLNGSKCIRLKQPFGRDKYGITLLLPSLWRENWNH</sequence>
<reference evidence="1 2" key="1">
    <citation type="submission" date="2020-08" db="EMBL/GenBank/DDBJ databases">
        <title>Genomic Encyclopedia of Type Strains, Phase IV (KMG-IV): sequencing the most valuable type-strain genomes for metagenomic binning, comparative biology and taxonomic classification.</title>
        <authorList>
            <person name="Goeker M."/>
        </authorList>
    </citation>
    <scope>NUCLEOTIDE SEQUENCE [LARGE SCALE GENOMIC DNA]</scope>
    <source>
        <strain evidence="1 2">DSM 23211</strain>
    </source>
</reference>
<accession>A0A7X0DC46</accession>
<keyword evidence="2" id="KW-1185">Reference proteome</keyword>
<dbReference type="AlphaFoldDB" id="A0A7X0DC46"/>